<dbReference type="AlphaFoldDB" id="A0A0L0NI09"/>
<organism evidence="3 4">
    <name type="scientific">Tolypocladium ophioglossoides (strain CBS 100239)</name>
    <name type="common">Snaketongue truffleclub</name>
    <name type="synonym">Elaphocordyceps ophioglossoides</name>
    <dbReference type="NCBI Taxonomy" id="1163406"/>
    <lineage>
        <taxon>Eukaryota</taxon>
        <taxon>Fungi</taxon>
        <taxon>Dikarya</taxon>
        <taxon>Ascomycota</taxon>
        <taxon>Pezizomycotina</taxon>
        <taxon>Sordariomycetes</taxon>
        <taxon>Hypocreomycetidae</taxon>
        <taxon>Hypocreales</taxon>
        <taxon>Ophiocordycipitaceae</taxon>
        <taxon>Tolypocladium</taxon>
    </lineage>
</organism>
<keyword evidence="2" id="KW-0732">Signal</keyword>
<reference evidence="3 4" key="1">
    <citation type="journal article" date="2015" name="BMC Genomics">
        <title>The genome of the truffle-parasite Tolypocladium ophioglossoides and the evolution of antifungal peptaibiotics.</title>
        <authorList>
            <person name="Quandt C.A."/>
            <person name="Bushley K.E."/>
            <person name="Spatafora J.W."/>
        </authorList>
    </citation>
    <scope>NUCLEOTIDE SEQUENCE [LARGE SCALE GENOMIC DNA]</scope>
    <source>
        <strain evidence="3 4">CBS 100239</strain>
    </source>
</reference>
<dbReference type="Proteomes" id="UP000036947">
    <property type="component" value="Unassembled WGS sequence"/>
</dbReference>
<evidence type="ECO:0000313" key="3">
    <source>
        <dbReference type="EMBL" id="KND93370.1"/>
    </source>
</evidence>
<name>A0A0L0NI09_TOLOC</name>
<dbReference type="STRING" id="1163406.A0A0L0NI09"/>
<feature type="region of interest" description="Disordered" evidence="1">
    <location>
        <begin position="148"/>
        <end position="204"/>
    </location>
</feature>
<proteinExistence type="predicted"/>
<accession>A0A0L0NI09</accession>
<gene>
    <name evidence="3" type="ORF">TOPH_02484</name>
</gene>
<keyword evidence="4" id="KW-1185">Reference proteome</keyword>
<feature type="signal peptide" evidence="2">
    <location>
        <begin position="1"/>
        <end position="20"/>
    </location>
</feature>
<dbReference type="OrthoDB" id="4843554at2759"/>
<evidence type="ECO:0000313" key="4">
    <source>
        <dbReference type="Proteomes" id="UP000036947"/>
    </source>
</evidence>
<evidence type="ECO:0000256" key="2">
    <source>
        <dbReference type="SAM" id="SignalP"/>
    </source>
</evidence>
<feature type="chain" id="PRO_5005545106" evidence="2">
    <location>
        <begin position="21"/>
        <end position="245"/>
    </location>
</feature>
<feature type="compositionally biased region" description="Low complexity" evidence="1">
    <location>
        <begin position="157"/>
        <end position="204"/>
    </location>
</feature>
<evidence type="ECO:0000256" key="1">
    <source>
        <dbReference type="SAM" id="MobiDB-lite"/>
    </source>
</evidence>
<comment type="caution">
    <text evidence="3">The sequence shown here is derived from an EMBL/GenBank/DDBJ whole genome shotgun (WGS) entry which is preliminary data.</text>
</comment>
<dbReference type="EMBL" id="LFRF01000004">
    <property type="protein sequence ID" value="KND93370.1"/>
    <property type="molecule type" value="Genomic_DNA"/>
</dbReference>
<protein>
    <submittedName>
        <fullName evidence="3">Protein CAP22</fullName>
    </submittedName>
</protein>
<sequence>MYSGKTLALAVAPFLLAVHASVDLDMNDVPASCKTICSPVSQLSDKCATDLLSSIDRDEKLLEAQCVCTNKSFNVARIAALCADCMRQSTQQVNNDDDVADLEDISNLIATCGFSSIKYSTAATTEAQNITVVATAATDIKQLTTTLTGSAQPPVQTSGSVSASASASITSGPARTSSGGSSGMPSGATTAISSRSSSVSGSRGSATATWTVNAAPGVQPLGGVSAAGVLYVAGAFVDGGWMMLQ</sequence>